<proteinExistence type="predicted"/>
<evidence type="ECO:0000313" key="1">
    <source>
        <dbReference type="WBParaSite" id="SSTP_0000456000.1"/>
    </source>
</evidence>
<name>A0A0K0E4Z2_STRER</name>
<protein>
    <submittedName>
        <fullName evidence="1">Reverse transcriptase domain-containing protein</fullName>
    </submittedName>
</protein>
<sequence length="92" mass="10694">MKVEKAYLYTTDLKADIEHYLKNEIRLNPSILSYMSEKEELKLILYADDCCVSNNIGSEAKNITLTNFSYRIFISQLASFSKLYYYRCVAVA</sequence>
<organism evidence="1">
    <name type="scientific">Strongyloides stercoralis</name>
    <name type="common">Threadworm</name>
    <dbReference type="NCBI Taxonomy" id="6248"/>
    <lineage>
        <taxon>Eukaryota</taxon>
        <taxon>Metazoa</taxon>
        <taxon>Ecdysozoa</taxon>
        <taxon>Nematoda</taxon>
        <taxon>Chromadorea</taxon>
        <taxon>Rhabditida</taxon>
        <taxon>Tylenchina</taxon>
        <taxon>Panagrolaimomorpha</taxon>
        <taxon>Strongyloidoidea</taxon>
        <taxon>Strongyloididae</taxon>
        <taxon>Strongyloides</taxon>
    </lineage>
</organism>
<dbReference type="WBParaSite" id="SSTP_0000456000.1">
    <property type="protein sequence ID" value="SSTP_0000456000.1"/>
    <property type="gene ID" value="SSTP_0000456000"/>
</dbReference>
<dbReference type="AlphaFoldDB" id="A0A0K0E4Z2"/>
<reference evidence="1" key="1">
    <citation type="submission" date="2015-08" db="UniProtKB">
        <authorList>
            <consortium name="WormBaseParasite"/>
        </authorList>
    </citation>
    <scope>IDENTIFICATION</scope>
</reference>
<accession>A0A0K0E4Z2</accession>